<sequence>MNNLNFEGIGSAQGGEYDRVSIEGLCTCKGDIKARSISIEGIFHGKGMIEAGDFDCTGVAEMSGDIRARKMNVSGVVSVKGTKVEAEDIECDGTINIDGEISADRIYANGFVNASEIVGDEVTINSEFGGFSRIIIRKFSKIELIEATKVNVSNVKAKKVSGADLIIGPKCKIDVVDCSGTLRVDPSAEIGEIIGEYEMR</sequence>
<dbReference type="EMBL" id="VBWP01000001">
    <property type="protein sequence ID" value="TLG77466.1"/>
    <property type="molecule type" value="Genomic_DNA"/>
</dbReference>
<evidence type="ECO:0000313" key="2">
    <source>
        <dbReference type="Proteomes" id="UP000306912"/>
    </source>
</evidence>
<dbReference type="RefSeq" id="WP_138190076.1">
    <property type="nucleotide sequence ID" value="NZ_VBWP01000001.1"/>
</dbReference>
<organism evidence="1 2">
    <name type="scientific">Culicoidibacter larvae</name>
    <dbReference type="NCBI Taxonomy" id="2579976"/>
    <lineage>
        <taxon>Bacteria</taxon>
        <taxon>Bacillati</taxon>
        <taxon>Bacillota</taxon>
        <taxon>Culicoidibacteria</taxon>
        <taxon>Culicoidibacterales</taxon>
        <taxon>Culicoidibacteraceae</taxon>
        <taxon>Culicoidibacter</taxon>
    </lineage>
</organism>
<evidence type="ECO:0000313" key="1">
    <source>
        <dbReference type="EMBL" id="TLG77466.1"/>
    </source>
</evidence>
<evidence type="ECO:0008006" key="3">
    <source>
        <dbReference type="Google" id="ProtNLM"/>
    </source>
</evidence>
<dbReference type="Proteomes" id="UP000306912">
    <property type="component" value="Unassembled WGS sequence"/>
</dbReference>
<dbReference type="OrthoDB" id="1730007at2"/>
<name>A0A5R8QIC1_9FIRM</name>
<dbReference type="InParanoid" id="A0A5R8QIC1"/>
<reference evidence="1 2" key="1">
    <citation type="submission" date="2019-05" db="EMBL/GenBank/DDBJ databases">
        <title>Culicoidintestinum kansasii gen. nov., sp. nov. from the gastrointestinal tract of the biting midge, Culicoides sonorensis.</title>
        <authorList>
            <person name="Neupane S."/>
            <person name="Ghosh A."/>
            <person name="Gunther S."/>
            <person name="Martin K."/>
            <person name="Zurek L."/>
        </authorList>
    </citation>
    <scope>NUCLEOTIDE SEQUENCE [LARGE SCALE GENOMIC DNA]</scope>
    <source>
        <strain evidence="1 2">CS-1</strain>
    </source>
</reference>
<gene>
    <name evidence="1" type="ORF">FEZ08_02260</name>
</gene>
<dbReference type="AlphaFoldDB" id="A0A5R8QIC1"/>
<accession>A0A5R8QIC1</accession>
<protein>
    <recommendedName>
        <fullName evidence="3">Polymer-forming cytoskeletal protein</fullName>
    </recommendedName>
</protein>
<comment type="caution">
    <text evidence="1">The sequence shown here is derived from an EMBL/GenBank/DDBJ whole genome shotgun (WGS) entry which is preliminary data.</text>
</comment>
<keyword evidence="2" id="KW-1185">Reference proteome</keyword>
<proteinExistence type="predicted"/>